<dbReference type="GO" id="GO:0005829">
    <property type="term" value="C:cytosol"/>
    <property type="evidence" value="ECO:0007669"/>
    <property type="project" value="TreeGrafter"/>
</dbReference>
<dbReference type="InterPro" id="IPR024930">
    <property type="entry name" value="Skp_dom_sf"/>
</dbReference>
<dbReference type="AlphaFoldDB" id="A0A656DE94"/>
<protein>
    <submittedName>
        <fullName evidence="3">Periplasmic chaperone for outer membrane proteins Skp</fullName>
    </submittedName>
</protein>
<dbReference type="SUPFAM" id="SSF111384">
    <property type="entry name" value="OmpH-like"/>
    <property type="match status" value="1"/>
</dbReference>
<evidence type="ECO:0000313" key="3">
    <source>
        <dbReference type="EMBL" id="CUT03348.1"/>
    </source>
</evidence>
<evidence type="ECO:0000256" key="1">
    <source>
        <dbReference type="ARBA" id="ARBA00009091"/>
    </source>
</evidence>
<name>A0A656DE94_KRYT1</name>
<dbReference type="PANTHER" id="PTHR35089:SF1">
    <property type="entry name" value="CHAPERONE PROTEIN SKP"/>
    <property type="match status" value="1"/>
</dbReference>
<dbReference type="Pfam" id="PF03938">
    <property type="entry name" value="OmpH"/>
    <property type="match status" value="1"/>
</dbReference>
<dbReference type="RefSeq" id="WP_072150634.1">
    <property type="nucleotide sequence ID" value="NZ_CZVU01000065.1"/>
</dbReference>
<proteinExistence type="inferred from homology"/>
<dbReference type="SMART" id="SM00935">
    <property type="entry name" value="OmpH"/>
    <property type="match status" value="1"/>
</dbReference>
<accession>A0A656DE94</accession>
<comment type="similarity">
    <text evidence="1">Belongs to the Skp family.</text>
</comment>
<keyword evidence="2" id="KW-0732">Signal</keyword>
<evidence type="ECO:0000313" key="4">
    <source>
        <dbReference type="Proteomes" id="UP000243065"/>
    </source>
</evidence>
<dbReference type="Gene3D" id="3.30.910.20">
    <property type="entry name" value="Skp domain"/>
    <property type="match status" value="1"/>
</dbReference>
<reference evidence="3 4" key="1">
    <citation type="submission" date="2015-11" db="EMBL/GenBank/DDBJ databases">
        <authorList>
            <person name="Varghese N."/>
        </authorList>
    </citation>
    <scope>NUCLEOTIDE SEQUENCE [LARGE SCALE GENOMIC DNA]</scope>
    <source>
        <strain evidence="3 4">JGI-24</strain>
    </source>
</reference>
<evidence type="ECO:0000256" key="2">
    <source>
        <dbReference type="ARBA" id="ARBA00022729"/>
    </source>
</evidence>
<keyword evidence="4" id="KW-1185">Reference proteome</keyword>
<dbReference type="Proteomes" id="UP000243065">
    <property type="component" value="Unassembled WGS sequence"/>
</dbReference>
<sequence length="172" mass="20517">MKIFFKILLGCFILAEISFSQLKIGYVDSETIMKQLPEAQEAQRKIDVLIQQWQGELQKMRDEWKMKYEEYEKRKLILTDEARAQMEKELTELDRKIADFQMQKFGPDGELYRKQDEFVKPIQNKIFNAIKEVALEEGYDFVFDKSGEILLLYANEKYDLTQKVLNKLLQLK</sequence>
<dbReference type="EMBL" id="CZVU01000065">
    <property type="protein sequence ID" value="CUT03348.1"/>
    <property type="molecule type" value="Genomic_DNA"/>
</dbReference>
<dbReference type="InterPro" id="IPR005632">
    <property type="entry name" value="Chaperone_Skp"/>
</dbReference>
<dbReference type="OrthoDB" id="9788552at2"/>
<gene>
    <name evidence="3" type="ORF">JGI24_01287</name>
</gene>
<dbReference type="GO" id="GO:0050821">
    <property type="term" value="P:protein stabilization"/>
    <property type="evidence" value="ECO:0007669"/>
    <property type="project" value="TreeGrafter"/>
</dbReference>
<dbReference type="PANTHER" id="PTHR35089">
    <property type="entry name" value="CHAPERONE PROTEIN SKP"/>
    <property type="match status" value="1"/>
</dbReference>
<dbReference type="GO" id="GO:0051082">
    <property type="term" value="F:unfolded protein binding"/>
    <property type="evidence" value="ECO:0007669"/>
    <property type="project" value="InterPro"/>
</dbReference>
<organism evidence="3 4">
    <name type="scientific">Kryptobacter tengchongensis</name>
    <dbReference type="NCBI Taxonomy" id="1643429"/>
    <lineage>
        <taxon>Bacteria</taxon>
        <taxon>Pseudomonadati</taxon>
        <taxon>Candidatus Kryptoniota</taxon>
        <taxon>Candidatus Kryptobacter</taxon>
    </lineage>
</organism>